<name>A0A391NTC2_9EUKA</name>
<feature type="non-terminal residue" evidence="2">
    <location>
        <position position="1"/>
    </location>
</feature>
<evidence type="ECO:0000259" key="1">
    <source>
        <dbReference type="Pfam" id="PF03129"/>
    </source>
</evidence>
<comment type="caution">
    <text evidence="2">The sequence shown here is derived from an EMBL/GenBank/DDBJ whole genome shotgun (WGS) entry which is preliminary data.</text>
</comment>
<organism evidence="2 3">
    <name type="scientific">Kipferlia bialata</name>
    <dbReference type="NCBI Taxonomy" id="797122"/>
    <lineage>
        <taxon>Eukaryota</taxon>
        <taxon>Metamonada</taxon>
        <taxon>Carpediemonas-like organisms</taxon>
        <taxon>Kipferlia</taxon>
    </lineage>
</organism>
<dbReference type="Proteomes" id="UP000265618">
    <property type="component" value="Unassembled WGS sequence"/>
</dbReference>
<dbReference type="SUPFAM" id="SSF52954">
    <property type="entry name" value="Class II aaRS ABD-related"/>
    <property type="match status" value="1"/>
</dbReference>
<gene>
    <name evidence="2" type="ORF">KIPB_014534</name>
</gene>
<protein>
    <recommendedName>
        <fullName evidence="1">Anticodon-binding domain-containing protein</fullName>
    </recommendedName>
</protein>
<evidence type="ECO:0000313" key="2">
    <source>
        <dbReference type="EMBL" id="GCA64521.1"/>
    </source>
</evidence>
<accession>A0A391NTC2</accession>
<keyword evidence="3" id="KW-1185">Reference proteome</keyword>
<dbReference type="InterPro" id="IPR004154">
    <property type="entry name" value="Anticodon-bd"/>
</dbReference>
<sequence length="84" mass="8855">DKLQLAGEMWAGGIATEYTPNAAPSLKKQMNNALESGAQVVVTIGEKELAMEPPQVNVKVLAAHTEVLCPRSEVVATVAGLLKK</sequence>
<dbReference type="Gene3D" id="3.40.50.800">
    <property type="entry name" value="Anticodon-binding domain"/>
    <property type="match status" value="1"/>
</dbReference>
<reference evidence="2 3" key="1">
    <citation type="journal article" date="2018" name="PLoS ONE">
        <title>The draft genome of Kipferlia bialata reveals reductive genome evolution in fornicate parasites.</title>
        <authorList>
            <person name="Tanifuji G."/>
            <person name="Takabayashi S."/>
            <person name="Kume K."/>
            <person name="Takagi M."/>
            <person name="Nakayama T."/>
            <person name="Kamikawa R."/>
            <person name="Inagaki Y."/>
            <person name="Hashimoto T."/>
        </authorList>
    </citation>
    <scope>NUCLEOTIDE SEQUENCE [LARGE SCALE GENOMIC DNA]</scope>
    <source>
        <strain evidence="2">NY0173</strain>
    </source>
</reference>
<proteinExistence type="predicted"/>
<dbReference type="EMBL" id="BDIP01007528">
    <property type="protein sequence ID" value="GCA64521.1"/>
    <property type="molecule type" value="Genomic_DNA"/>
</dbReference>
<dbReference type="InterPro" id="IPR036621">
    <property type="entry name" value="Anticodon-bd_dom_sf"/>
</dbReference>
<dbReference type="Pfam" id="PF03129">
    <property type="entry name" value="HGTP_anticodon"/>
    <property type="match status" value="1"/>
</dbReference>
<feature type="domain" description="Anticodon-binding" evidence="1">
    <location>
        <begin position="4"/>
        <end position="79"/>
    </location>
</feature>
<dbReference type="AlphaFoldDB" id="A0A391NTC2"/>
<evidence type="ECO:0000313" key="3">
    <source>
        <dbReference type="Proteomes" id="UP000265618"/>
    </source>
</evidence>